<evidence type="ECO:0000313" key="2">
    <source>
        <dbReference type="Proteomes" id="UP000807504"/>
    </source>
</evidence>
<name>A0A8T0F876_ARGBR</name>
<protein>
    <submittedName>
        <fullName evidence="1">Uncharacterized protein</fullName>
    </submittedName>
</protein>
<accession>A0A8T0F876</accession>
<comment type="caution">
    <text evidence="1">The sequence shown here is derived from an EMBL/GenBank/DDBJ whole genome shotgun (WGS) entry which is preliminary data.</text>
</comment>
<reference evidence="1" key="2">
    <citation type="submission" date="2020-06" db="EMBL/GenBank/DDBJ databases">
        <authorList>
            <person name="Sheffer M."/>
        </authorList>
    </citation>
    <scope>NUCLEOTIDE SEQUENCE</scope>
</reference>
<dbReference type="AlphaFoldDB" id="A0A8T0F876"/>
<dbReference type="EMBL" id="JABXBU010000015">
    <property type="protein sequence ID" value="KAF8786528.1"/>
    <property type="molecule type" value="Genomic_DNA"/>
</dbReference>
<dbReference type="Proteomes" id="UP000807504">
    <property type="component" value="Unassembled WGS sequence"/>
</dbReference>
<evidence type="ECO:0000313" key="1">
    <source>
        <dbReference type="EMBL" id="KAF8786528.1"/>
    </source>
</evidence>
<gene>
    <name evidence="1" type="ORF">HNY73_008228</name>
</gene>
<sequence length="91" mass="10326">MNPTCHFAATGSLARVFLAKLRRGRCAPSRAAPGKRWEARPAIFCSKGGRVLLFGEVEGLCEREHGHYRLRLTGPTPFHLRRRLKSRRAEK</sequence>
<keyword evidence="2" id="KW-1185">Reference proteome</keyword>
<reference evidence="1" key="1">
    <citation type="journal article" date="2020" name="bioRxiv">
        <title>Chromosome-level reference genome of the European wasp spider Argiope bruennichi: a resource for studies on range expansion and evolutionary adaptation.</title>
        <authorList>
            <person name="Sheffer M.M."/>
            <person name="Hoppe A."/>
            <person name="Krehenwinkel H."/>
            <person name="Uhl G."/>
            <person name="Kuss A.W."/>
            <person name="Jensen L."/>
            <person name="Jensen C."/>
            <person name="Gillespie R.G."/>
            <person name="Hoff K.J."/>
            <person name="Prost S."/>
        </authorList>
    </citation>
    <scope>NUCLEOTIDE SEQUENCE</scope>
</reference>
<organism evidence="1 2">
    <name type="scientific">Argiope bruennichi</name>
    <name type="common">Wasp spider</name>
    <name type="synonym">Aranea bruennichi</name>
    <dbReference type="NCBI Taxonomy" id="94029"/>
    <lineage>
        <taxon>Eukaryota</taxon>
        <taxon>Metazoa</taxon>
        <taxon>Ecdysozoa</taxon>
        <taxon>Arthropoda</taxon>
        <taxon>Chelicerata</taxon>
        <taxon>Arachnida</taxon>
        <taxon>Araneae</taxon>
        <taxon>Araneomorphae</taxon>
        <taxon>Entelegynae</taxon>
        <taxon>Araneoidea</taxon>
        <taxon>Araneidae</taxon>
        <taxon>Argiope</taxon>
    </lineage>
</organism>
<proteinExistence type="predicted"/>